<keyword evidence="3 6" id="KW-0812">Transmembrane</keyword>
<sequence>MLSIALFTFIFLVGNLVKLADLLVNKGVNFLDIIKILILMLPQIIIFVLPTSALASVLLVFGGFAQNNEITAMKASGINVLKVMLPIMLIASLMSVVVLLFVDQVQPRVRHMYRSMIRDLVVQRPDAYIEAGRFVKVFQGYIIRVQEVEGKQLKGVTIFQPEEGKPTRTIMAERGELVTSPDQKTLSIKLYNGISDEPSPDNPDVLYKLNFDTFELPSMSLSDNPNHQTKRKLKDMSLNELIHILRTMQEYRHNLEIKGWQQSDVQKDVTSLTLECKAEVQSKIAFSFATFSFVLVGLPLAIITRRGEAIVSFVLSMLAVAGYYVLTIAGRSLAIKGVMPAFAALWFPNFILVGLAVFFMFKVIRL</sequence>
<dbReference type="AlphaFoldDB" id="A0A2H0LRE6"/>
<evidence type="ECO:0000256" key="5">
    <source>
        <dbReference type="ARBA" id="ARBA00023136"/>
    </source>
</evidence>
<dbReference type="GO" id="GO:0015920">
    <property type="term" value="P:lipopolysaccharide transport"/>
    <property type="evidence" value="ECO:0007669"/>
    <property type="project" value="TreeGrafter"/>
</dbReference>
<evidence type="ECO:0000256" key="3">
    <source>
        <dbReference type="ARBA" id="ARBA00022692"/>
    </source>
</evidence>
<dbReference type="Pfam" id="PF03739">
    <property type="entry name" value="LptF_LptG"/>
    <property type="match status" value="1"/>
</dbReference>
<comment type="subcellular location">
    <subcellularLocation>
        <location evidence="1">Cell membrane</location>
        <topology evidence="1">Multi-pass membrane protein</topology>
    </subcellularLocation>
</comment>
<evidence type="ECO:0000313" key="8">
    <source>
        <dbReference type="Proteomes" id="UP000230859"/>
    </source>
</evidence>
<feature type="transmembrane region" description="Helical" evidence="6">
    <location>
        <begin position="338"/>
        <end position="361"/>
    </location>
</feature>
<feature type="transmembrane region" description="Helical" evidence="6">
    <location>
        <begin position="83"/>
        <end position="102"/>
    </location>
</feature>
<dbReference type="EMBL" id="PCVY01000053">
    <property type="protein sequence ID" value="PIQ86055.1"/>
    <property type="molecule type" value="Genomic_DNA"/>
</dbReference>
<feature type="transmembrane region" description="Helical" evidence="6">
    <location>
        <begin position="284"/>
        <end position="303"/>
    </location>
</feature>
<keyword evidence="2" id="KW-1003">Cell membrane</keyword>
<accession>A0A2H0LRE6</accession>
<evidence type="ECO:0000256" key="4">
    <source>
        <dbReference type="ARBA" id="ARBA00022989"/>
    </source>
</evidence>
<dbReference type="PANTHER" id="PTHR33529">
    <property type="entry name" value="SLR0882 PROTEIN-RELATED"/>
    <property type="match status" value="1"/>
</dbReference>
<feature type="transmembrane region" description="Helical" evidence="6">
    <location>
        <begin position="6"/>
        <end position="24"/>
    </location>
</feature>
<keyword evidence="5 6" id="KW-0472">Membrane</keyword>
<name>A0A2H0LRE6_9BACT</name>
<feature type="transmembrane region" description="Helical" evidence="6">
    <location>
        <begin position="36"/>
        <end position="63"/>
    </location>
</feature>
<evidence type="ECO:0000256" key="1">
    <source>
        <dbReference type="ARBA" id="ARBA00004651"/>
    </source>
</evidence>
<proteinExistence type="predicted"/>
<dbReference type="GO" id="GO:0043190">
    <property type="term" value="C:ATP-binding cassette (ABC) transporter complex"/>
    <property type="evidence" value="ECO:0007669"/>
    <property type="project" value="TreeGrafter"/>
</dbReference>
<evidence type="ECO:0008006" key="9">
    <source>
        <dbReference type="Google" id="ProtNLM"/>
    </source>
</evidence>
<protein>
    <recommendedName>
        <fullName evidence="9">YjgP/YjgQ family permease</fullName>
    </recommendedName>
</protein>
<dbReference type="InterPro" id="IPR005495">
    <property type="entry name" value="LptG/LptF_permease"/>
</dbReference>
<dbReference type="Proteomes" id="UP000230859">
    <property type="component" value="Unassembled WGS sequence"/>
</dbReference>
<organism evidence="7 8">
    <name type="scientific">Candidatus Abzuiibacterium crystallinum</name>
    <dbReference type="NCBI Taxonomy" id="1974748"/>
    <lineage>
        <taxon>Bacteria</taxon>
        <taxon>Pseudomonadati</taxon>
        <taxon>Candidatus Omnitrophota</taxon>
        <taxon>Candidatus Abzuiibacterium</taxon>
    </lineage>
</organism>
<comment type="caution">
    <text evidence="7">The sequence shown here is derived from an EMBL/GenBank/DDBJ whole genome shotgun (WGS) entry which is preliminary data.</text>
</comment>
<evidence type="ECO:0000256" key="6">
    <source>
        <dbReference type="SAM" id="Phobius"/>
    </source>
</evidence>
<keyword evidence="4 6" id="KW-1133">Transmembrane helix</keyword>
<evidence type="ECO:0000256" key="2">
    <source>
        <dbReference type="ARBA" id="ARBA00022475"/>
    </source>
</evidence>
<evidence type="ECO:0000313" key="7">
    <source>
        <dbReference type="EMBL" id="PIQ86055.1"/>
    </source>
</evidence>
<dbReference type="PANTHER" id="PTHR33529:SF6">
    <property type="entry name" value="YJGP_YJGQ FAMILY PERMEASE"/>
    <property type="match status" value="1"/>
</dbReference>
<reference evidence="7 8" key="1">
    <citation type="submission" date="2017-09" db="EMBL/GenBank/DDBJ databases">
        <title>Depth-based differentiation of microbial function through sediment-hosted aquifers and enrichment of novel symbionts in the deep terrestrial subsurface.</title>
        <authorList>
            <person name="Probst A.J."/>
            <person name="Ladd B."/>
            <person name="Jarett J.K."/>
            <person name="Geller-Mcgrath D.E."/>
            <person name="Sieber C.M."/>
            <person name="Emerson J.B."/>
            <person name="Anantharaman K."/>
            <person name="Thomas B.C."/>
            <person name="Malmstrom R."/>
            <person name="Stieglmeier M."/>
            <person name="Klingl A."/>
            <person name="Woyke T."/>
            <person name="Ryan C.M."/>
            <person name="Banfield J.F."/>
        </authorList>
    </citation>
    <scope>NUCLEOTIDE SEQUENCE [LARGE SCALE GENOMIC DNA]</scope>
    <source>
        <strain evidence="7">CG11_big_fil_rev_8_21_14_0_20_45_26</strain>
    </source>
</reference>
<gene>
    <name evidence="7" type="ORF">COV74_06380</name>
</gene>
<feature type="transmembrane region" description="Helical" evidence="6">
    <location>
        <begin position="309"/>
        <end position="326"/>
    </location>
</feature>